<keyword evidence="1" id="KW-0238">DNA-binding</keyword>
<comment type="caution">
    <text evidence="4">The sequence shown here is derived from an EMBL/GenBank/DDBJ whole genome shotgun (WGS) entry which is preliminary data.</text>
</comment>
<gene>
    <name evidence="4" type="ORF">JOC54_000454</name>
</gene>
<dbReference type="InterPro" id="IPR000914">
    <property type="entry name" value="SBP_5_dom"/>
</dbReference>
<dbReference type="Pfam" id="PF00496">
    <property type="entry name" value="SBP_bac_5"/>
    <property type="match status" value="1"/>
</dbReference>
<evidence type="ECO:0000256" key="1">
    <source>
        <dbReference type="ARBA" id="ARBA00023125"/>
    </source>
</evidence>
<name>A0ABS2SNY2_9BACI</name>
<dbReference type="Gene3D" id="3.40.190.10">
    <property type="entry name" value="Periplasmic binding protein-like II"/>
    <property type="match status" value="1"/>
</dbReference>
<evidence type="ECO:0000259" key="3">
    <source>
        <dbReference type="Pfam" id="PF12793"/>
    </source>
</evidence>
<feature type="domain" description="Transcriptional regulator SgrR N-terminal HTH" evidence="3">
    <location>
        <begin position="2"/>
        <end position="106"/>
    </location>
</feature>
<dbReference type="InterPro" id="IPR039424">
    <property type="entry name" value="SBP_5"/>
</dbReference>
<dbReference type="Pfam" id="PF12793">
    <property type="entry name" value="SgrR_N"/>
    <property type="match status" value="1"/>
</dbReference>
<evidence type="ECO:0000313" key="5">
    <source>
        <dbReference type="Proteomes" id="UP001179280"/>
    </source>
</evidence>
<organism evidence="4 5">
    <name type="scientific">Shouchella xiaoxiensis</name>
    <dbReference type="NCBI Taxonomy" id="766895"/>
    <lineage>
        <taxon>Bacteria</taxon>
        <taxon>Bacillati</taxon>
        <taxon>Bacillota</taxon>
        <taxon>Bacilli</taxon>
        <taxon>Bacillales</taxon>
        <taxon>Bacillaceae</taxon>
        <taxon>Shouchella</taxon>
    </lineage>
</organism>
<dbReference type="RefSeq" id="WP_204464102.1">
    <property type="nucleotide sequence ID" value="NZ_JAFBCV010000001.1"/>
</dbReference>
<reference evidence="4" key="1">
    <citation type="submission" date="2021-01" db="EMBL/GenBank/DDBJ databases">
        <title>Genomic Encyclopedia of Type Strains, Phase IV (KMG-IV): sequencing the most valuable type-strain genomes for metagenomic binning, comparative biology and taxonomic classification.</title>
        <authorList>
            <person name="Goeker M."/>
        </authorList>
    </citation>
    <scope>NUCLEOTIDE SEQUENCE</scope>
    <source>
        <strain evidence="4">DSM 21943</strain>
    </source>
</reference>
<evidence type="ECO:0000259" key="2">
    <source>
        <dbReference type="Pfam" id="PF00496"/>
    </source>
</evidence>
<keyword evidence="5" id="KW-1185">Reference proteome</keyword>
<dbReference type="PANTHER" id="PTHR30290:SF72">
    <property type="entry name" value="HTH-TYPE TRANSCRIPTIONAL REGULATOR SGRR"/>
    <property type="match status" value="1"/>
</dbReference>
<evidence type="ECO:0000313" key="4">
    <source>
        <dbReference type="EMBL" id="MBM7837223.1"/>
    </source>
</evidence>
<dbReference type="Gene3D" id="3.10.105.10">
    <property type="entry name" value="Dipeptide-binding Protein, Domain 3"/>
    <property type="match status" value="1"/>
</dbReference>
<dbReference type="Proteomes" id="UP001179280">
    <property type="component" value="Unassembled WGS sequence"/>
</dbReference>
<protein>
    <submittedName>
        <fullName evidence="4">MarR-like DNA-binding transcriptional regulator SgrR of sgrS sRNA</fullName>
    </submittedName>
</protein>
<accession>A0ABS2SNY2</accession>
<proteinExistence type="predicted"/>
<sequence length="590" mass="68975">MKLQDHYFTLSQKFGTSARVYLAEIAETLQCTPRHAKTIIKQLAEKEWIDWKPAPGRGNASSIRFRLSEQALQESQIKSLLQAGKTAQALKEMEKTPLEQAFLQQLQAQFLWTPEHVNHAKLDVLSYPYYFPVQTFNPHKALTRHEGHIISHLFNCLLSYNYENQTFELELLHRYEKKENGRVWRFFLRKGVYFHDGTKLTAETIKDNIELWKEISLNKWKQSMLAQIETITLDSSSMLTFRLTKPNHLFLHLFTDKKSSILPVSSYRKQEAEFDRFPIGTGPFKIAEHQTNYLKLEAFDRYFGYRPQLDQVELYRLPSGQLPIHNGIHYRVKQADTTETIIHDFPQTDRGGTYMVVNRQKPGLHTHQDFPKMLSYALDRQTLFSNHPYYKVWQPDGFFIRDGTPLRQTYRPDEARKWFKENGYVGKRFTLTSTCLSHNAHLGYEIGILQDALKEFGITLDTEIVDFNELLKPERMNQSDLIIAGITMAGDILASLVQTLSGEATFIYNTMPDEARTHTDLLVARTMASVSTQEAYTRLRELESYLLNHYHVIYLYERLTHVSIEADYRLQGIEVNSLNRLKYDKLWYTT</sequence>
<dbReference type="PANTHER" id="PTHR30290">
    <property type="entry name" value="PERIPLASMIC BINDING COMPONENT OF ABC TRANSPORTER"/>
    <property type="match status" value="1"/>
</dbReference>
<dbReference type="InterPro" id="IPR025370">
    <property type="entry name" value="SgrR_HTH_N"/>
</dbReference>
<dbReference type="SUPFAM" id="SSF53850">
    <property type="entry name" value="Periplasmic binding protein-like II"/>
    <property type="match status" value="1"/>
</dbReference>
<dbReference type="EMBL" id="JAFBCV010000001">
    <property type="protein sequence ID" value="MBM7837223.1"/>
    <property type="molecule type" value="Genomic_DNA"/>
</dbReference>
<feature type="domain" description="Solute-binding protein family 5" evidence="2">
    <location>
        <begin position="169"/>
        <end position="487"/>
    </location>
</feature>